<reference evidence="1" key="1">
    <citation type="submission" date="2014-11" db="EMBL/GenBank/DDBJ databases">
        <authorList>
            <person name="Amaro Gonzalez C."/>
        </authorList>
    </citation>
    <scope>NUCLEOTIDE SEQUENCE</scope>
</reference>
<reference evidence="1" key="2">
    <citation type="journal article" date="2015" name="Fish Shellfish Immunol.">
        <title>Early steps in the European eel (Anguilla anguilla)-Vibrio vulnificus interaction in the gills: Role of the RtxA13 toxin.</title>
        <authorList>
            <person name="Callol A."/>
            <person name="Pajuelo D."/>
            <person name="Ebbesson L."/>
            <person name="Teles M."/>
            <person name="MacKenzie S."/>
            <person name="Amaro C."/>
        </authorList>
    </citation>
    <scope>NUCLEOTIDE SEQUENCE</scope>
</reference>
<organism evidence="1">
    <name type="scientific">Anguilla anguilla</name>
    <name type="common">European freshwater eel</name>
    <name type="synonym">Muraena anguilla</name>
    <dbReference type="NCBI Taxonomy" id="7936"/>
    <lineage>
        <taxon>Eukaryota</taxon>
        <taxon>Metazoa</taxon>
        <taxon>Chordata</taxon>
        <taxon>Craniata</taxon>
        <taxon>Vertebrata</taxon>
        <taxon>Euteleostomi</taxon>
        <taxon>Actinopterygii</taxon>
        <taxon>Neopterygii</taxon>
        <taxon>Teleostei</taxon>
        <taxon>Anguilliformes</taxon>
        <taxon>Anguillidae</taxon>
        <taxon>Anguilla</taxon>
    </lineage>
</organism>
<proteinExistence type="predicted"/>
<dbReference type="EMBL" id="GBXM01006170">
    <property type="protein sequence ID" value="JAI02408.1"/>
    <property type="molecule type" value="Transcribed_RNA"/>
</dbReference>
<protein>
    <submittedName>
        <fullName evidence="1">Uncharacterized protein</fullName>
    </submittedName>
</protein>
<accession>A0A0E9XI57</accession>
<name>A0A0E9XI57_ANGAN</name>
<sequence>MASIYLPFNSIIESCPMRYRSGKIRGNLSRRSLKASLPTFISVVLKDVGMQFQKSCHNVTSNPVS</sequence>
<evidence type="ECO:0000313" key="1">
    <source>
        <dbReference type="EMBL" id="JAI02408.1"/>
    </source>
</evidence>
<dbReference type="AlphaFoldDB" id="A0A0E9XI57"/>